<dbReference type="RefSeq" id="WP_106583852.1">
    <property type="nucleotide sequence ID" value="NZ_PYGA01000011.1"/>
</dbReference>
<protein>
    <submittedName>
        <fullName evidence="1">Uncharacterized protein</fullName>
    </submittedName>
</protein>
<evidence type="ECO:0000313" key="1">
    <source>
        <dbReference type="EMBL" id="PSK96460.1"/>
    </source>
</evidence>
<dbReference type="AlphaFoldDB" id="A0A2P8DGV4"/>
<name>A0A2P8DGV4_9ACTN</name>
<dbReference type="InterPro" id="IPR045592">
    <property type="entry name" value="DUF6461"/>
</dbReference>
<proteinExistence type="predicted"/>
<gene>
    <name evidence="1" type="ORF">CLV63_11155</name>
</gene>
<dbReference type="OrthoDB" id="4460129at2"/>
<dbReference type="Pfam" id="PF20062">
    <property type="entry name" value="DUF6461"/>
    <property type="match status" value="1"/>
</dbReference>
<evidence type="ECO:0000313" key="2">
    <source>
        <dbReference type="Proteomes" id="UP000240542"/>
    </source>
</evidence>
<reference evidence="1 2" key="1">
    <citation type="submission" date="2018-03" db="EMBL/GenBank/DDBJ databases">
        <title>Genomic Encyclopedia of Archaeal and Bacterial Type Strains, Phase II (KMG-II): from individual species to whole genera.</title>
        <authorList>
            <person name="Goeker M."/>
        </authorList>
    </citation>
    <scope>NUCLEOTIDE SEQUENCE [LARGE SCALE GENOMIC DNA]</scope>
    <source>
        <strain evidence="1 2">DSM 45312</strain>
    </source>
</reference>
<dbReference type="Proteomes" id="UP000240542">
    <property type="component" value="Unassembled WGS sequence"/>
</dbReference>
<keyword evidence="2" id="KW-1185">Reference proteome</keyword>
<organism evidence="1 2">
    <name type="scientific">Murinocardiopsis flavida</name>
    <dbReference type="NCBI Taxonomy" id="645275"/>
    <lineage>
        <taxon>Bacteria</taxon>
        <taxon>Bacillati</taxon>
        <taxon>Actinomycetota</taxon>
        <taxon>Actinomycetes</taxon>
        <taxon>Streptosporangiales</taxon>
        <taxon>Nocardiopsidaceae</taxon>
        <taxon>Murinocardiopsis</taxon>
    </lineage>
</organism>
<accession>A0A2P8DGV4</accession>
<dbReference type="EMBL" id="PYGA01000011">
    <property type="protein sequence ID" value="PSK96460.1"/>
    <property type="molecule type" value="Genomic_DNA"/>
</dbReference>
<sequence length="205" mass="22319">MSVARARDYAWLQESQPDLAEAFCLSYVRGLTKTEALRRLGAAERSLRSLPIAEAVEAGLCCEGTPPLTAHALCVEGWAVIIEPTGCRATRPEMYRALSAETELVSVRVVMDHRYEFRWIVDGVLQVFFDARTPDIRRGVRPDSLSPEMASVGLMGELDPDEVDPGAAILALADRVTGVRVRPTHLNGPLLGAELDCPLPLAAPL</sequence>
<comment type="caution">
    <text evidence="1">The sequence shown here is derived from an EMBL/GenBank/DDBJ whole genome shotgun (WGS) entry which is preliminary data.</text>
</comment>